<feature type="domain" description="PBP" evidence="4">
    <location>
        <begin position="74"/>
        <end position="312"/>
    </location>
</feature>
<protein>
    <submittedName>
        <fullName evidence="5">Phosphate ABC transporter substrate-binding protein</fullName>
    </submittedName>
</protein>
<dbReference type="RefSeq" id="WP_169267829.1">
    <property type="nucleotide sequence ID" value="NZ_QMEC01000146.1"/>
</dbReference>
<evidence type="ECO:0000256" key="1">
    <source>
        <dbReference type="ARBA" id="ARBA00022729"/>
    </source>
</evidence>
<dbReference type="PANTHER" id="PTHR30570:SF1">
    <property type="entry name" value="PHOSPHATE-BINDING PROTEIN PSTS"/>
    <property type="match status" value="1"/>
</dbReference>
<feature type="region of interest" description="Disordered" evidence="2">
    <location>
        <begin position="40"/>
        <end position="67"/>
    </location>
</feature>
<dbReference type="CDD" id="cd13653">
    <property type="entry name" value="PBP2_phosphate_like_1"/>
    <property type="match status" value="1"/>
</dbReference>
<evidence type="ECO:0000256" key="3">
    <source>
        <dbReference type="SAM" id="Phobius"/>
    </source>
</evidence>
<keyword evidence="6" id="KW-1185">Reference proteome</keyword>
<evidence type="ECO:0000259" key="4">
    <source>
        <dbReference type="Pfam" id="PF12849"/>
    </source>
</evidence>
<evidence type="ECO:0000313" key="6">
    <source>
        <dbReference type="Proteomes" id="UP000762253"/>
    </source>
</evidence>
<dbReference type="EMBL" id="QMEC01000146">
    <property type="protein sequence ID" value="NMF66263.1"/>
    <property type="molecule type" value="Genomic_DNA"/>
</dbReference>
<keyword evidence="3" id="KW-0812">Transmembrane</keyword>
<dbReference type="Pfam" id="PF12849">
    <property type="entry name" value="PBP_like_2"/>
    <property type="match status" value="1"/>
</dbReference>
<evidence type="ECO:0000313" key="5">
    <source>
        <dbReference type="EMBL" id="NMF66263.1"/>
    </source>
</evidence>
<feature type="transmembrane region" description="Helical" evidence="3">
    <location>
        <begin position="12"/>
        <end position="31"/>
    </location>
</feature>
<comment type="caution">
    <text evidence="5">The sequence shown here is derived from an EMBL/GenBank/DDBJ whole genome shotgun (WGS) entry which is preliminary data.</text>
</comment>
<keyword evidence="1" id="KW-0732">Signal</keyword>
<reference evidence="5 6" key="1">
    <citation type="submission" date="2018-06" db="EMBL/GenBank/DDBJ databases">
        <title>Comparative genomics of Brasilonema spp. strains.</title>
        <authorList>
            <person name="Alvarenga D.O."/>
            <person name="Fiore M.F."/>
            <person name="Varani A.M."/>
        </authorList>
    </citation>
    <scope>NUCLEOTIDE SEQUENCE [LARGE SCALE GENOMIC DNA]</scope>
    <source>
        <strain evidence="5 6">UFV-OR1</strain>
    </source>
</reference>
<sequence length="328" mass="35204">MANKSNSKETFTLVLSLLVTLGLLGFGVWFFRNSLPFASNQQTQPSANSSEQQTATPSTVQGFNTSNLDTSLPNPSVLTIDGSVTIVALIKQLQIAFNPVNPSLPTTYGLPNGSPNGTNKGIQNLKDGKVLMAASSRPLKADEAQSGLVQVPIARDALAIAVGVNNPYKGELTMEQLKGIFQGKITNWSQLGGSNLPIKVINRSPDSGTYTFFQEVVLLEESFAPDSTNFTTIKKDETTALLRELGNNGITYSTVSQLENQKTVRIVSVNGISPTDQAAIKNSTYPISRVVYLVVPRKTSPGAKQFIDFAISPGGQQIVQRVGFIPLK</sequence>
<dbReference type="InterPro" id="IPR050811">
    <property type="entry name" value="Phosphate_ABC_transporter"/>
</dbReference>
<keyword evidence="3" id="KW-1133">Transmembrane helix</keyword>
<name>A0ABX1MCA9_9CYAN</name>
<keyword evidence="3" id="KW-0472">Membrane</keyword>
<accession>A0ABX1MCA9</accession>
<proteinExistence type="predicted"/>
<dbReference type="SUPFAM" id="SSF53850">
    <property type="entry name" value="Periplasmic binding protein-like II"/>
    <property type="match status" value="1"/>
</dbReference>
<evidence type="ECO:0000256" key="2">
    <source>
        <dbReference type="SAM" id="MobiDB-lite"/>
    </source>
</evidence>
<dbReference type="Proteomes" id="UP000762253">
    <property type="component" value="Unassembled WGS sequence"/>
</dbReference>
<dbReference type="InterPro" id="IPR024370">
    <property type="entry name" value="PBP_domain"/>
</dbReference>
<organism evidence="5 6">
    <name type="scientific">Brasilonema octagenarum UFV-OR1</name>
    <dbReference type="NCBI Taxonomy" id="417115"/>
    <lineage>
        <taxon>Bacteria</taxon>
        <taxon>Bacillati</taxon>
        <taxon>Cyanobacteriota</taxon>
        <taxon>Cyanophyceae</taxon>
        <taxon>Nostocales</taxon>
        <taxon>Scytonemataceae</taxon>
        <taxon>Brasilonema</taxon>
        <taxon>Octagenarum group</taxon>
    </lineage>
</organism>
<gene>
    <name evidence="5" type="ORF">DP115_27390</name>
</gene>
<dbReference type="PANTHER" id="PTHR30570">
    <property type="entry name" value="PERIPLASMIC PHOSPHATE BINDING COMPONENT OF PHOSPHATE ABC TRANSPORTER"/>
    <property type="match status" value="1"/>
</dbReference>
<dbReference type="Gene3D" id="3.40.190.10">
    <property type="entry name" value="Periplasmic binding protein-like II"/>
    <property type="match status" value="2"/>
</dbReference>